<dbReference type="HOGENOM" id="CLU_086360_0_0_5"/>
<gene>
    <name evidence="2" type="ORF">OAN307_c42930</name>
</gene>
<organism evidence="2 3">
    <name type="scientific">Octadecabacter antarcticus 307</name>
    <dbReference type="NCBI Taxonomy" id="391626"/>
    <lineage>
        <taxon>Bacteria</taxon>
        <taxon>Pseudomonadati</taxon>
        <taxon>Pseudomonadota</taxon>
        <taxon>Alphaproteobacteria</taxon>
        <taxon>Rhodobacterales</taxon>
        <taxon>Roseobacteraceae</taxon>
        <taxon>Octadecabacter</taxon>
    </lineage>
</organism>
<dbReference type="KEGG" id="oat:OAN307_c42930"/>
<evidence type="ECO:0000313" key="2">
    <source>
        <dbReference type="EMBL" id="AGI69680.1"/>
    </source>
</evidence>
<evidence type="ECO:0000256" key="1">
    <source>
        <dbReference type="SAM" id="SignalP"/>
    </source>
</evidence>
<accession>M9RIL5</accession>
<feature type="signal peptide" evidence="1">
    <location>
        <begin position="1"/>
        <end position="22"/>
    </location>
</feature>
<sequence>MKTGRVKTVLMLIALATSWSLAHSVAAYEAVVPITAVQSDRGPVTNLPMPRYVSLKANEANVRRGPSLSHRIDWVFQRRDMPLRVVGEFGHWRRVVDREGMGGWVHYSLLSGNRTVIIDRDLLVLRGQPDADATEVAMLELGVIADLGECHIDWCRLRADGHRGWALKAAMFGVGADELRD</sequence>
<name>M9RIL5_9RHOB</name>
<dbReference type="Pfam" id="PF06347">
    <property type="entry name" value="SH3_4"/>
    <property type="match status" value="2"/>
</dbReference>
<evidence type="ECO:0000313" key="3">
    <source>
        <dbReference type="Proteomes" id="UP000005307"/>
    </source>
</evidence>
<dbReference type="InterPro" id="IPR010466">
    <property type="entry name" value="DUF1058"/>
</dbReference>
<feature type="chain" id="PRO_5004102087" description="SH3b domain-containing protein" evidence="1">
    <location>
        <begin position="23"/>
        <end position="181"/>
    </location>
</feature>
<evidence type="ECO:0008006" key="4">
    <source>
        <dbReference type="Google" id="ProtNLM"/>
    </source>
</evidence>
<dbReference type="Proteomes" id="UP000005307">
    <property type="component" value="Chromosome"/>
</dbReference>
<dbReference type="Gene3D" id="2.30.30.40">
    <property type="entry name" value="SH3 Domains"/>
    <property type="match status" value="1"/>
</dbReference>
<dbReference type="AlphaFoldDB" id="M9RIL5"/>
<protein>
    <recommendedName>
        <fullName evidence="4">SH3b domain-containing protein</fullName>
    </recommendedName>
</protein>
<dbReference type="STRING" id="391626.OAN307_c42930"/>
<reference evidence="2 3" key="1">
    <citation type="journal article" date="2013" name="PLoS ONE">
        <title>Poles Apart: Arctic and Antarctic Octadecabacter strains Share High Genome Plasticity and a New Type of Xanthorhodopsin.</title>
        <authorList>
            <person name="Vollmers J."/>
            <person name="Voget S."/>
            <person name="Dietrich S."/>
            <person name="Gollnow K."/>
            <person name="Smits M."/>
            <person name="Meyer K."/>
            <person name="Brinkhoff T."/>
            <person name="Simon M."/>
            <person name="Daniel R."/>
        </authorList>
    </citation>
    <scope>NUCLEOTIDE SEQUENCE [LARGE SCALE GENOMIC DNA]</scope>
    <source>
        <strain evidence="2 3">307</strain>
    </source>
</reference>
<keyword evidence="1" id="KW-0732">Signal</keyword>
<proteinExistence type="predicted"/>
<dbReference type="RefSeq" id="WP_015501600.1">
    <property type="nucleotide sequence ID" value="NC_020911.1"/>
</dbReference>
<dbReference type="eggNOG" id="COG3807">
    <property type="taxonomic scope" value="Bacteria"/>
</dbReference>
<dbReference type="EMBL" id="CP003740">
    <property type="protein sequence ID" value="AGI69680.1"/>
    <property type="molecule type" value="Genomic_DNA"/>
</dbReference>
<keyword evidence="3" id="KW-1185">Reference proteome</keyword>
<dbReference type="OrthoDB" id="9810773at2"/>